<feature type="domain" description="ABC toxin N-terminal" evidence="3">
    <location>
        <begin position="915"/>
        <end position="1038"/>
    </location>
</feature>
<protein>
    <recommendedName>
        <fullName evidence="6">Insecticidal toxin complex protein</fullName>
    </recommendedName>
</protein>
<keyword evidence="5" id="KW-1185">Reference proteome</keyword>
<dbReference type="Proteomes" id="UP000800035">
    <property type="component" value="Unassembled WGS sequence"/>
</dbReference>
<sequence length="2370" mass="266947">MPRSQFLNLFGDSLDVDDAIQIHDNAMKIALRNEQALTHMHQAVRGTGLAAIDGDEDLKDRMRTFEKVAKKYAVNINLEELFGSIDFCECDNCTSMTSPAAYYVDLLQYLRNNNLDPTIDSKTGKPKFPNTGKTGYAKTALEKLLRRRPDLQHIELTCENTNTLIPYVDLVNEVMESFIFHEESYSKNWSLEKQVEIDAFNVRDETSNELLAEAQHTNYSAYCVLRQAVYPLGSLPYHQPVDAVRIYLDFLKTSRFELMDTFRKPLSASKNLPQTAEMKELYEETLDRACKAEFLSVIQEEYIILTKESFWPKRYFEIMGNTKLSTEAYQQQIGVRHPREYWGYQNTTDMLSSDEDKAIGLRFVKKQFLKRSGMLYTELVDLVKTNYVNPWYPTGPALAMLQSICFSYRFLQLLIDHTADNAKDRYRVLEWDRLQRFIRLWRRLGWSIDETDKALWGLSSKPPPPPDNPKGDTSDIGVKKLDTLGLEVIKLLALWAPISTSGEKSLYSRLFLTHNLLGIDDVFKADDSGAYLVNSTKVVDHIPVILAAFRIKRDELITLLSETGLLAADLTLDTISVVYRHVLISKSLKIAVLLLFKAMKLFGSPFVNASTALAFLTAYNEMTENGFSIPNLWYATQGEDYQLKPLGPSQLDTLKTSKALFDGLNAIDVAHPDLKDSEIDSVTEEMVTAKTSILFDASVVSAVNDLLAAMIFSDQDDAMSMLLAGDTTTKGILEKLVRAAIIINGFALSIEDIKYLQTHPADFGGFDLNGIKIDAWKQVLRFTKFRSSLPARELSLLDFMRWIFTAPDTTPTADICNQLVKVTGWEAEKLASMLDSTGFALTGPATFRDVTVLTKLQRALTVASNVTIDLPLLFKAANPMAKFWPTHETAEEIRKSIRSRYSLDDWEQAIKPLHDRLRMHERDALVAYLVVQEELIKWGVVDADSLFEFFLLDVQMGACLKTSRIKQAISTVQLFVQRCILGLEEKYGVENDALDQTRWVALSKETVRTANVKVLLTPENFIVPSLRDDKSPLYENLEKDILQKDVNPTALKESLTTYLYGLDAIANLRVEGLFLDDGDDGMFYIVAKTRSIPYQFYYRTHSILSSVWTPWELVPVDIPTYQVETTTTSQAYDGCYVNPVVWQNRFFIFFAEMAKKTIPKALANSPLANATPDQVKPQETWEIKLGWSELRNGKWTQKKTTMDSVMENATASAAAVDKYRFVSRFMGTAPTTWISIDVYKDTAAVPIGRFEFQGSQAYAAPLETTPPKLEWTDSTSFHFTNRGSTTEPMTMYCFQRSAFELNVGGVNQAGRLPYALYPPGARSASSIRITGEPIPFYHTFSHELLSKINTAPTFAPVFDTYQAVKDDDQDLLTYAFGLSGQEPTADGNYAPTFNELYTPYALYNWEFGFHAPMQLADALLQNQQYEAALAMCHYVFDPYADGNSKARVWKWKPFSLVSSEGVLDALFNSLQPHMADKASGQIKQWRDNPFMPHVVARARPVAYMKWTTMKYLEILIAYGDYYFRQNSLETVPLAIQCYVVASHIYGPAGQKIPKRGKKKPQTYFSLLDKWDAISNAVVDLELSFPFSNQIPQPYQFRGREISLANVFGFATARYFCIPDNPQLRAIKNTIDDRLYKLRHCQDINGNAISLALWDPPLDPMMLVNMAAQGLSLANVLNDLNAPMPNYRFQYLLQKSLELCAELRSMGEKFVTLKEKKDSLSLELLKSTHEHNIQRLIMDVRKLQAEEANKSIDALRVSRNGPHYRYKLFSMLGGLDMPDLVETDSAYAPIPLSPPKPSTDGDMVITATEKNEMDESKAARDRNVEVGTIEIINAMMESLPSLNISVQPWGVGVSSGAGPQNVAAHLASHARYIRILSDEHTFNASNSSRKAGYIRNHQERIQQANTSALEVKSIDAQIATQKTRILTAAQEMTNQQQQIDNAAEVVDFLKNKYTNEELYSWLESSVRTLFYQTYTLAYNVAKQAEAAFIFDRGPQPSPFIKFGYWNSARDGLQSGEQLYLALKQMESAYQDKRGHDFEIVKSISLRQINPLALLELREKGSCQIDLPEILFDMDWPGHYFRRIKSVSMTIPCVVGPYTSLNATLRLLSHRYRFSPTVVDSKSYPEQTDAGLNERFKTGAIPIDSIAVSTGQNDNGVFELNFKDERYNPFEGAGAISSWQIELPPNFRQFDYSSITDVVLRVMYVSSNGGEKMKAAASAAVGDFLKATVEDGAGFAALFDLRSEFATEWARASRPAPTISPSTPPPPRAIAMTDLRSRLPFFTKTAKKVNIGSITLVTATDLPGAAFSIVTDPAAPEDAVNFGGGATSIGKVNMFTQAGLDRELGDWSLTIQVKDAKMVLERVFVILHYTLS</sequence>
<dbReference type="EMBL" id="ML976981">
    <property type="protein sequence ID" value="KAF1961209.1"/>
    <property type="molecule type" value="Genomic_DNA"/>
</dbReference>
<feature type="domain" description="Neuraminidase-like" evidence="2">
    <location>
        <begin position="1072"/>
        <end position="1214"/>
    </location>
</feature>
<proteinExistence type="predicted"/>
<dbReference type="Pfam" id="PF20220">
    <property type="entry name" value="ABC_toxin_N"/>
    <property type="match status" value="1"/>
</dbReference>
<accession>A0A6A5UB82</accession>
<evidence type="ECO:0000259" key="3">
    <source>
        <dbReference type="Pfam" id="PF20220"/>
    </source>
</evidence>
<dbReference type="InterPro" id="IPR040840">
    <property type="entry name" value="TcA_TcB_BD"/>
</dbReference>
<evidence type="ECO:0000313" key="5">
    <source>
        <dbReference type="Proteomes" id="UP000800035"/>
    </source>
</evidence>
<organism evidence="4 5">
    <name type="scientific">Byssothecium circinans</name>
    <dbReference type="NCBI Taxonomy" id="147558"/>
    <lineage>
        <taxon>Eukaryota</taxon>
        <taxon>Fungi</taxon>
        <taxon>Dikarya</taxon>
        <taxon>Ascomycota</taxon>
        <taxon>Pezizomycotina</taxon>
        <taxon>Dothideomycetes</taxon>
        <taxon>Pleosporomycetidae</taxon>
        <taxon>Pleosporales</taxon>
        <taxon>Massarineae</taxon>
        <taxon>Massarinaceae</taxon>
        <taxon>Byssothecium</taxon>
    </lineage>
</organism>
<dbReference type="OrthoDB" id="4940706at2759"/>
<evidence type="ECO:0000313" key="4">
    <source>
        <dbReference type="EMBL" id="KAF1961209.1"/>
    </source>
</evidence>
<gene>
    <name evidence="4" type="ORF">CC80DRAFT_463941</name>
</gene>
<dbReference type="Pfam" id="PF18276">
    <property type="entry name" value="TcA_TcB_BD"/>
    <property type="match status" value="1"/>
</dbReference>
<reference evidence="4" key="1">
    <citation type="journal article" date="2020" name="Stud. Mycol.">
        <title>101 Dothideomycetes genomes: a test case for predicting lifestyles and emergence of pathogens.</title>
        <authorList>
            <person name="Haridas S."/>
            <person name="Albert R."/>
            <person name="Binder M."/>
            <person name="Bloem J."/>
            <person name="Labutti K."/>
            <person name="Salamov A."/>
            <person name="Andreopoulos B."/>
            <person name="Baker S."/>
            <person name="Barry K."/>
            <person name="Bills G."/>
            <person name="Bluhm B."/>
            <person name="Cannon C."/>
            <person name="Castanera R."/>
            <person name="Culley D."/>
            <person name="Daum C."/>
            <person name="Ezra D."/>
            <person name="Gonzalez J."/>
            <person name="Henrissat B."/>
            <person name="Kuo A."/>
            <person name="Liang C."/>
            <person name="Lipzen A."/>
            <person name="Lutzoni F."/>
            <person name="Magnuson J."/>
            <person name="Mondo S."/>
            <person name="Nolan M."/>
            <person name="Ohm R."/>
            <person name="Pangilinan J."/>
            <person name="Park H.-J."/>
            <person name="Ramirez L."/>
            <person name="Alfaro M."/>
            <person name="Sun H."/>
            <person name="Tritt A."/>
            <person name="Yoshinaga Y."/>
            <person name="Zwiers L.-H."/>
            <person name="Turgeon B."/>
            <person name="Goodwin S."/>
            <person name="Spatafora J."/>
            <person name="Crous P."/>
            <person name="Grigoriev I."/>
        </authorList>
    </citation>
    <scope>NUCLEOTIDE SEQUENCE</scope>
    <source>
        <strain evidence="4">CBS 675.92</strain>
    </source>
</reference>
<name>A0A6A5UB82_9PLEO</name>
<evidence type="ECO:0000259" key="1">
    <source>
        <dbReference type="Pfam" id="PF18276"/>
    </source>
</evidence>
<dbReference type="InterPro" id="IPR041079">
    <property type="entry name" value="Neuraminidase-like"/>
</dbReference>
<dbReference type="InterPro" id="IPR046839">
    <property type="entry name" value="ABC_toxin_N"/>
</dbReference>
<evidence type="ECO:0000259" key="2">
    <source>
        <dbReference type="Pfam" id="PF18413"/>
    </source>
</evidence>
<evidence type="ECO:0008006" key="6">
    <source>
        <dbReference type="Google" id="ProtNLM"/>
    </source>
</evidence>
<feature type="domain" description="Tc toxin complex TcA C-terminal TcB-binding" evidence="1">
    <location>
        <begin position="1916"/>
        <end position="2203"/>
    </location>
</feature>
<dbReference type="Pfam" id="PF18413">
    <property type="entry name" value="Neuraminidase"/>
    <property type="match status" value="1"/>
</dbReference>